<dbReference type="Gene3D" id="3.40.50.300">
    <property type="entry name" value="P-loop containing nucleotide triphosphate hydrolases"/>
    <property type="match status" value="2"/>
</dbReference>
<feature type="region of interest" description="Disordered" evidence="1">
    <location>
        <begin position="354"/>
        <end position="373"/>
    </location>
</feature>
<sequence>MTTPWCDSTPSPELDPATDALHQRIIEETRKHTGKTPYDWQVQFTLDKLAGKDTFVIAGTGAGKLLTFAMVLFMVPKSITWLLAPLNYIEEQLVKDMEKQGVTSVAINQNSNWEEEKRVHLMKGGSKSYKELIQFFPDPNSIPKMLIFVDRTHDTHVITTKLQKHLGIEGTPHWDKVQLSEAFTMGVNFDDVKLVIQLPAPNSTVTHVQRIGQGGWTSGTRCRGVMIVTPNQYQQAIQLCADIKDMQPDDLLNAKVKEEDLDELEGVLAGEQTQATDNNGAMDEPCDKDAKKSSKTGLRAVNLHNPEHISCYEAGTCDLCVARLARDKAANETNTHTQDQALKREEIKVQLDARGEAIEEPKQKRPPQADNWTGKELQRFTDQLKQWRRKVFRAKAETRYLGIKDIMIDKAMEAIKKCKSIKDILDLDRPEPPWPQQVRWGGEVVGIVLELTSTIKEDKRKATKAEQEQKEAERREKDKRQKAEKEAKRLAQQQEQEAKRATNLNVPWHMPTSNIHTPPQAGPSNQTPGGSFGPAIVAQSPAWVVIGPDVLKITVGANVNVSICK</sequence>
<evidence type="ECO:0000313" key="3">
    <source>
        <dbReference type="Proteomes" id="UP000044841"/>
    </source>
</evidence>
<feature type="region of interest" description="Disordered" evidence="1">
    <location>
        <begin position="458"/>
        <end position="533"/>
    </location>
</feature>
<name>A0A0K6G4B0_9AGAM</name>
<dbReference type="SUPFAM" id="SSF52540">
    <property type="entry name" value="P-loop containing nucleoside triphosphate hydrolases"/>
    <property type="match status" value="1"/>
</dbReference>
<feature type="compositionally biased region" description="Basic and acidic residues" evidence="1">
    <location>
        <begin position="354"/>
        <end position="363"/>
    </location>
</feature>
<dbReference type="EMBL" id="CYGV01001345">
    <property type="protein sequence ID" value="CUA73092.1"/>
    <property type="molecule type" value="Genomic_DNA"/>
</dbReference>
<evidence type="ECO:0000256" key="1">
    <source>
        <dbReference type="SAM" id="MobiDB-lite"/>
    </source>
</evidence>
<dbReference type="InterPro" id="IPR027417">
    <property type="entry name" value="P-loop_NTPase"/>
</dbReference>
<dbReference type="AlphaFoldDB" id="A0A0K6G4B0"/>
<accession>A0A0K6G4B0</accession>
<protein>
    <recommendedName>
        <fullName evidence="4">Helicase ATP-binding domain-containing protein</fullName>
    </recommendedName>
</protein>
<proteinExistence type="predicted"/>
<dbReference type="Proteomes" id="UP000044841">
    <property type="component" value="Unassembled WGS sequence"/>
</dbReference>
<feature type="compositionally biased region" description="Basic and acidic residues" evidence="1">
    <location>
        <begin position="458"/>
        <end position="489"/>
    </location>
</feature>
<evidence type="ECO:0000313" key="2">
    <source>
        <dbReference type="EMBL" id="CUA73092.1"/>
    </source>
</evidence>
<feature type="compositionally biased region" description="Polar residues" evidence="1">
    <location>
        <begin position="511"/>
        <end position="529"/>
    </location>
</feature>
<gene>
    <name evidence="2" type="ORF">RSOLAG22IIIB_05162</name>
</gene>
<evidence type="ECO:0008006" key="4">
    <source>
        <dbReference type="Google" id="ProtNLM"/>
    </source>
</evidence>
<keyword evidence="3" id="KW-1185">Reference proteome</keyword>
<organism evidence="2 3">
    <name type="scientific">Rhizoctonia solani</name>
    <dbReference type="NCBI Taxonomy" id="456999"/>
    <lineage>
        <taxon>Eukaryota</taxon>
        <taxon>Fungi</taxon>
        <taxon>Dikarya</taxon>
        <taxon>Basidiomycota</taxon>
        <taxon>Agaricomycotina</taxon>
        <taxon>Agaricomycetes</taxon>
        <taxon>Cantharellales</taxon>
        <taxon>Ceratobasidiaceae</taxon>
        <taxon>Rhizoctonia</taxon>
    </lineage>
</organism>
<reference evidence="2 3" key="1">
    <citation type="submission" date="2015-07" db="EMBL/GenBank/DDBJ databases">
        <authorList>
            <person name="Noorani M."/>
        </authorList>
    </citation>
    <scope>NUCLEOTIDE SEQUENCE [LARGE SCALE GENOMIC DNA]</scope>
    <source>
        <strain evidence="2">BBA 69670</strain>
    </source>
</reference>